<dbReference type="Proteomes" id="UP000061457">
    <property type="component" value="Chromosome I"/>
</dbReference>
<dbReference type="PATRIC" id="fig|161398.10.peg.2451"/>
<gene>
    <name evidence="1" type="ORF">PP2015_2402</name>
</gene>
<proteinExistence type="predicted"/>
<accession>A0A0S2K4A0</accession>
<organism evidence="1 2">
    <name type="scientific">Pseudoalteromonas phenolica</name>
    <dbReference type="NCBI Taxonomy" id="161398"/>
    <lineage>
        <taxon>Bacteria</taxon>
        <taxon>Pseudomonadati</taxon>
        <taxon>Pseudomonadota</taxon>
        <taxon>Gammaproteobacteria</taxon>
        <taxon>Alteromonadales</taxon>
        <taxon>Pseudoalteromonadaceae</taxon>
        <taxon>Pseudoalteromonas</taxon>
    </lineage>
</organism>
<dbReference type="KEGG" id="pphe:PP2015_2402"/>
<dbReference type="AlphaFoldDB" id="A0A0S2K4A0"/>
<sequence>MKFYLDVHLFGALALTKNKGEPNKTEYRKCFNSGYSLTLEDNNFTRLFLNFADDFHAFNTNPLN</sequence>
<keyword evidence="2" id="KW-1185">Reference proteome</keyword>
<reference evidence="1 2" key="1">
    <citation type="submission" date="2015-11" db="EMBL/GenBank/DDBJ databases">
        <authorList>
            <person name="Zhang Y."/>
            <person name="Guo Z."/>
        </authorList>
    </citation>
    <scope>NUCLEOTIDE SEQUENCE [LARGE SCALE GENOMIC DNA]</scope>
    <source>
        <strain evidence="1 2">KCTC 12086</strain>
    </source>
</reference>
<dbReference type="EMBL" id="CP013187">
    <property type="protein sequence ID" value="ALO42895.1"/>
    <property type="molecule type" value="Genomic_DNA"/>
</dbReference>
<evidence type="ECO:0000313" key="1">
    <source>
        <dbReference type="EMBL" id="ALO42895.1"/>
    </source>
</evidence>
<name>A0A0S2K4A0_9GAMM</name>
<protein>
    <submittedName>
        <fullName evidence="1">Uncharacterized protein</fullName>
    </submittedName>
</protein>
<dbReference type="STRING" id="161398.PP2015_2402"/>
<evidence type="ECO:0000313" key="2">
    <source>
        <dbReference type="Proteomes" id="UP000061457"/>
    </source>
</evidence>